<sequence>MSDVKYMFHIAT</sequence>
<accession>A0A0E9UCU9</accession>
<name>A0A0E9UCU9_ANGAN</name>
<dbReference type="EMBL" id="GBXM01045522">
    <property type="protein sequence ID" value="JAH63055.1"/>
    <property type="molecule type" value="Transcribed_RNA"/>
</dbReference>
<reference evidence="1" key="1">
    <citation type="submission" date="2014-11" db="EMBL/GenBank/DDBJ databases">
        <authorList>
            <person name="Amaro Gonzalez C."/>
        </authorList>
    </citation>
    <scope>NUCLEOTIDE SEQUENCE</scope>
</reference>
<reference evidence="1" key="2">
    <citation type="journal article" date="2015" name="Fish Shellfish Immunol.">
        <title>Early steps in the European eel (Anguilla anguilla)-Vibrio vulnificus interaction in the gills: Role of the RtxA13 toxin.</title>
        <authorList>
            <person name="Callol A."/>
            <person name="Pajuelo D."/>
            <person name="Ebbesson L."/>
            <person name="Teles M."/>
            <person name="MacKenzie S."/>
            <person name="Amaro C."/>
        </authorList>
    </citation>
    <scope>NUCLEOTIDE SEQUENCE</scope>
</reference>
<evidence type="ECO:0000313" key="1">
    <source>
        <dbReference type="EMBL" id="JAH63055.1"/>
    </source>
</evidence>
<proteinExistence type="predicted"/>
<protein>
    <submittedName>
        <fullName evidence="1">Uncharacterized protein</fullName>
    </submittedName>
</protein>
<organism evidence="1">
    <name type="scientific">Anguilla anguilla</name>
    <name type="common">European freshwater eel</name>
    <name type="synonym">Muraena anguilla</name>
    <dbReference type="NCBI Taxonomy" id="7936"/>
    <lineage>
        <taxon>Eukaryota</taxon>
        <taxon>Metazoa</taxon>
        <taxon>Chordata</taxon>
        <taxon>Craniata</taxon>
        <taxon>Vertebrata</taxon>
        <taxon>Euteleostomi</taxon>
        <taxon>Actinopterygii</taxon>
        <taxon>Neopterygii</taxon>
        <taxon>Teleostei</taxon>
        <taxon>Anguilliformes</taxon>
        <taxon>Anguillidae</taxon>
        <taxon>Anguilla</taxon>
    </lineage>
</organism>